<dbReference type="Proteomes" id="UP000184300">
    <property type="component" value="Unassembled WGS sequence"/>
</dbReference>
<evidence type="ECO:0000256" key="1">
    <source>
        <dbReference type="SAM" id="Phobius"/>
    </source>
</evidence>
<organism evidence="2 3">
    <name type="scientific">Aspergillus glaucus CBS 516.65</name>
    <dbReference type="NCBI Taxonomy" id="1160497"/>
    <lineage>
        <taxon>Eukaryota</taxon>
        <taxon>Fungi</taxon>
        <taxon>Dikarya</taxon>
        <taxon>Ascomycota</taxon>
        <taxon>Pezizomycotina</taxon>
        <taxon>Eurotiomycetes</taxon>
        <taxon>Eurotiomycetidae</taxon>
        <taxon>Eurotiales</taxon>
        <taxon>Aspergillaceae</taxon>
        <taxon>Aspergillus</taxon>
        <taxon>Aspergillus subgen. Aspergillus</taxon>
    </lineage>
</organism>
<protein>
    <submittedName>
        <fullName evidence="2">Uncharacterized protein</fullName>
    </submittedName>
</protein>
<name>A0A1L9V6F2_ASPGL</name>
<reference evidence="3" key="1">
    <citation type="journal article" date="2017" name="Genome Biol.">
        <title>Comparative genomics reveals high biological diversity and specific adaptations in the industrially and medically important fungal genus Aspergillus.</title>
        <authorList>
            <person name="de Vries R.P."/>
            <person name="Riley R."/>
            <person name="Wiebenga A."/>
            <person name="Aguilar-Osorio G."/>
            <person name="Amillis S."/>
            <person name="Uchima C.A."/>
            <person name="Anderluh G."/>
            <person name="Asadollahi M."/>
            <person name="Askin M."/>
            <person name="Barry K."/>
            <person name="Battaglia E."/>
            <person name="Bayram O."/>
            <person name="Benocci T."/>
            <person name="Braus-Stromeyer S.A."/>
            <person name="Caldana C."/>
            <person name="Canovas D."/>
            <person name="Cerqueira G.C."/>
            <person name="Chen F."/>
            <person name="Chen W."/>
            <person name="Choi C."/>
            <person name="Clum A."/>
            <person name="Dos Santos R.A."/>
            <person name="Damasio A.R."/>
            <person name="Diallinas G."/>
            <person name="Emri T."/>
            <person name="Fekete E."/>
            <person name="Flipphi M."/>
            <person name="Freyberg S."/>
            <person name="Gallo A."/>
            <person name="Gournas C."/>
            <person name="Habgood R."/>
            <person name="Hainaut M."/>
            <person name="Harispe M.L."/>
            <person name="Henrissat B."/>
            <person name="Hilden K.S."/>
            <person name="Hope R."/>
            <person name="Hossain A."/>
            <person name="Karabika E."/>
            <person name="Karaffa L."/>
            <person name="Karanyi Z."/>
            <person name="Krasevec N."/>
            <person name="Kuo A."/>
            <person name="Kusch H."/>
            <person name="LaButti K."/>
            <person name="Lagendijk E.L."/>
            <person name="Lapidus A."/>
            <person name="Levasseur A."/>
            <person name="Lindquist E."/>
            <person name="Lipzen A."/>
            <person name="Logrieco A.F."/>
            <person name="MacCabe A."/>
            <person name="Maekelae M.R."/>
            <person name="Malavazi I."/>
            <person name="Melin P."/>
            <person name="Meyer V."/>
            <person name="Mielnichuk N."/>
            <person name="Miskei M."/>
            <person name="Molnar A.P."/>
            <person name="Mule G."/>
            <person name="Ngan C.Y."/>
            <person name="Orejas M."/>
            <person name="Orosz E."/>
            <person name="Ouedraogo J.P."/>
            <person name="Overkamp K.M."/>
            <person name="Park H.-S."/>
            <person name="Perrone G."/>
            <person name="Piumi F."/>
            <person name="Punt P.J."/>
            <person name="Ram A.F."/>
            <person name="Ramon A."/>
            <person name="Rauscher S."/>
            <person name="Record E."/>
            <person name="Riano-Pachon D.M."/>
            <person name="Robert V."/>
            <person name="Roehrig J."/>
            <person name="Ruller R."/>
            <person name="Salamov A."/>
            <person name="Salih N.S."/>
            <person name="Samson R.A."/>
            <person name="Sandor E."/>
            <person name="Sanguinetti M."/>
            <person name="Schuetze T."/>
            <person name="Sepcic K."/>
            <person name="Shelest E."/>
            <person name="Sherlock G."/>
            <person name="Sophianopoulou V."/>
            <person name="Squina F.M."/>
            <person name="Sun H."/>
            <person name="Susca A."/>
            <person name="Todd R.B."/>
            <person name="Tsang A."/>
            <person name="Unkles S.E."/>
            <person name="van de Wiele N."/>
            <person name="van Rossen-Uffink D."/>
            <person name="Oliveira J.V."/>
            <person name="Vesth T.C."/>
            <person name="Visser J."/>
            <person name="Yu J.-H."/>
            <person name="Zhou M."/>
            <person name="Andersen M.R."/>
            <person name="Archer D.B."/>
            <person name="Baker S.E."/>
            <person name="Benoit I."/>
            <person name="Brakhage A.A."/>
            <person name="Braus G.H."/>
            <person name="Fischer R."/>
            <person name="Frisvad J.C."/>
            <person name="Goldman G.H."/>
            <person name="Houbraken J."/>
            <person name="Oakley B."/>
            <person name="Pocsi I."/>
            <person name="Scazzocchio C."/>
            <person name="Seiboth B."/>
            <person name="vanKuyk P.A."/>
            <person name="Wortman J."/>
            <person name="Dyer P.S."/>
            <person name="Grigoriev I.V."/>
        </authorList>
    </citation>
    <scope>NUCLEOTIDE SEQUENCE [LARGE SCALE GENOMIC DNA]</scope>
    <source>
        <strain evidence="3">CBS 516.65</strain>
    </source>
</reference>
<dbReference type="RefSeq" id="XP_022396205.1">
    <property type="nucleotide sequence ID" value="XM_022542171.1"/>
</dbReference>
<keyword evidence="1" id="KW-0472">Membrane</keyword>
<keyword evidence="3" id="KW-1185">Reference proteome</keyword>
<keyword evidence="1" id="KW-1133">Transmembrane helix</keyword>
<dbReference type="AlphaFoldDB" id="A0A1L9V6F2"/>
<feature type="transmembrane region" description="Helical" evidence="1">
    <location>
        <begin position="6"/>
        <end position="37"/>
    </location>
</feature>
<accession>A0A1L9V6F2</accession>
<keyword evidence="1" id="KW-0812">Transmembrane</keyword>
<proteinExistence type="predicted"/>
<dbReference type="GeneID" id="34458432"/>
<sequence length="61" mass="6943">MELATAYSLIAHAVFNSLVLVIISSTLYGRSCLLFLVRRFMERRGRVKGKIFGFKSQFATQ</sequence>
<dbReference type="EMBL" id="KV878917">
    <property type="protein sequence ID" value="OJJ79507.1"/>
    <property type="molecule type" value="Genomic_DNA"/>
</dbReference>
<evidence type="ECO:0000313" key="2">
    <source>
        <dbReference type="EMBL" id="OJJ79507.1"/>
    </source>
</evidence>
<dbReference type="VEuPathDB" id="FungiDB:ASPGLDRAFT_1506613"/>
<evidence type="ECO:0000313" key="3">
    <source>
        <dbReference type="Proteomes" id="UP000184300"/>
    </source>
</evidence>
<gene>
    <name evidence="2" type="ORF">ASPGLDRAFT_1506613</name>
</gene>